<dbReference type="PANTHER" id="PTHR12526:SF638">
    <property type="entry name" value="SPORE COAT PROTEIN SA"/>
    <property type="match status" value="1"/>
</dbReference>
<dbReference type="SUPFAM" id="SSF53756">
    <property type="entry name" value="UDP-Glycosyltransferase/glycogen phosphorylase"/>
    <property type="match status" value="1"/>
</dbReference>
<comment type="caution">
    <text evidence="3">The sequence shown here is derived from an EMBL/GenBank/DDBJ whole genome shotgun (WGS) entry which is preliminary data.</text>
</comment>
<dbReference type="Pfam" id="PF13477">
    <property type="entry name" value="Glyco_trans_4_2"/>
    <property type="match status" value="1"/>
</dbReference>
<dbReference type="Proteomes" id="UP001204798">
    <property type="component" value="Unassembled WGS sequence"/>
</dbReference>
<reference evidence="3 4" key="1">
    <citation type="submission" date="2022-08" db="EMBL/GenBank/DDBJ databases">
        <title>Bacterial and archaeal communities from various locations to study Microbial Dark Matter (Phase II).</title>
        <authorList>
            <person name="Stepanauskas R."/>
        </authorList>
    </citation>
    <scope>NUCLEOTIDE SEQUENCE [LARGE SCALE GENOMIC DNA]</scope>
    <source>
        <strain evidence="3 4">PD1</strain>
    </source>
</reference>
<gene>
    <name evidence="3" type="ORF">M2350_001312</name>
</gene>
<evidence type="ECO:0000313" key="3">
    <source>
        <dbReference type="EMBL" id="MCS3918912.1"/>
    </source>
</evidence>
<dbReference type="Gene3D" id="3.40.50.2000">
    <property type="entry name" value="Glycogen Phosphorylase B"/>
    <property type="match status" value="2"/>
</dbReference>
<dbReference type="EMBL" id="JANUCP010000002">
    <property type="protein sequence ID" value="MCS3918912.1"/>
    <property type="molecule type" value="Genomic_DNA"/>
</dbReference>
<proteinExistence type="predicted"/>
<evidence type="ECO:0000313" key="4">
    <source>
        <dbReference type="Proteomes" id="UP001204798"/>
    </source>
</evidence>
<evidence type="ECO:0000259" key="1">
    <source>
        <dbReference type="Pfam" id="PF00534"/>
    </source>
</evidence>
<organism evidence="3 4">
    <name type="scientific">Candidatus Fervidibacter sacchari</name>
    <dbReference type="NCBI Taxonomy" id="1448929"/>
    <lineage>
        <taxon>Bacteria</taxon>
        <taxon>Candidatus Fervidibacterota</taxon>
        <taxon>Candidatus Fervidibacter</taxon>
    </lineage>
</organism>
<dbReference type="PANTHER" id="PTHR12526">
    <property type="entry name" value="GLYCOSYLTRANSFERASE"/>
    <property type="match status" value="1"/>
</dbReference>
<feature type="domain" description="Glycosyltransferase subfamily 4-like N-terminal" evidence="2">
    <location>
        <begin position="3"/>
        <end position="126"/>
    </location>
</feature>
<feature type="domain" description="Glycosyl transferase family 1" evidence="1">
    <location>
        <begin position="197"/>
        <end position="353"/>
    </location>
</feature>
<protein>
    <submittedName>
        <fullName evidence="3">Glycosyltransferase involved in cell wall biosynthesis</fullName>
    </submittedName>
</protein>
<dbReference type="InterPro" id="IPR028098">
    <property type="entry name" value="Glyco_trans_4-like_N"/>
</dbReference>
<evidence type="ECO:0000259" key="2">
    <source>
        <dbReference type="Pfam" id="PF13477"/>
    </source>
</evidence>
<dbReference type="Pfam" id="PF00534">
    <property type="entry name" value="Glycos_transf_1"/>
    <property type="match status" value="1"/>
</dbReference>
<dbReference type="InterPro" id="IPR001296">
    <property type="entry name" value="Glyco_trans_1"/>
</dbReference>
<name>A0ABT2ELV3_9BACT</name>
<dbReference type="CDD" id="cd03808">
    <property type="entry name" value="GT4_CapM-like"/>
    <property type="match status" value="1"/>
</dbReference>
<sequence>MAKVLMVAHWDWVLYNFRLPLARMLREKGFEVTFVCPNGEYVPQLWEDGFRWVHWSVIRKSLNPAAELYSTFHLASIYRREQPKIIHHFTIKPNLYGSIAALLTGTKKVINTFTGLGFLFSEHPLAIGLRSSILPLAKLAFKASKGWSVFQNRQDLETCLRLKLVLPERTVIIAGSGVDTKRFCPNHVPPSSNHGHSVVVLMAARLLWDKGVGEFVEAARVLKARGVQVEFLLAGKPDNGNPMCVPEEWLRKWQEDGLIKWLGHRNDIPNLLQQVDIAVLPSYHEGASRFLLEAAACGLPLVATDIEGCRMVVRDGVNGFLVPVKDPYALADAIETLIRNPDLRRQMGIASRKIAEAEFDERIILNKWLELYDRVLNSD</sequence>
<keyword evidence="4" id="KW-1185">Reference proteome</keyword>
<dbReference type="RefSeq" id="WP_259094973.1">
    <property type="nucleotide sequence ID" value="NZ_CP130454.1"/>
</dbReference>
<accession>A0ABT2ELV3</accession>